<dbReference type="Gene3D" id="1.10.10.10">
    <property type="entry name" value="Winged helix-like DNA-binding domain superfamily/Winged helix DNA-binding domain"/>
    <property type="match status" value="1"/>
</dbReference>
<dbReference type="STRING" id="657387.BH688_15080"/>
<comment type="similarity">
    <text evidence="1">Belongs to the LysR transcriptional regulatory family.</text>
</comment>
<dbReference type="SUPFAM" id="SSF46785">
    <property type="entry name" value="Winged helix' DNA-binding domain"/>
    <property type="match status" value="1"/>
</dbReference>
<evidence type="ECO:0000313" key="6">
    <source>
        <dbReference type="Proteomes" id="UP000322553"/>
    </source>
</evidence>
<keyword evidence="3" id="KW-0238">DNA-binding</keyword>
<dbReference type="InterPro" id="IPR000847">
    <property type="entry name" value="LysR_HTH_N"/>
</dbReference>
<dbReference type="PROSITE" id="PS50931">
    <property type="entry name" value="HTH_LYSR"/>
    <property type="match status" value="1"/>
</dbReference>
<dbReference type="Pfam" id="PF00126">
    <property type="entry name" value="HTH_1"/>
    <property type="match status" value="1"/>
</dbReference>
<gene>
    <name evidence="5" type="ORF">FY550_02025</name>
</gene>
<dbReference type="Proteomes" id="UP000322553">
    <property type="component" value="Chromosome"/>
</dbReference>
<keyword evidence="4" id="KW-0804">Transcription</keyword>
<dbReference type="AlphaFoldDB" id="A0A1S1NPY8"/>
<proteinExistence type="inferred from homology"/>
<dbReference type="Pfam" id="PF03466">
    <property type="entry name" value="LysR_substrate"/>
    <property type="match status" value="1"/>
</dbReference>
<dbReference type="PANTHER" id="PTHR30579:SF7">
    <property type="entry name" value="HTH-TYPE TRANSCRIPTIONAL REGULATOR LRHA-RELATED"/>
    <property type="match status" value="1"/>
</dbReference>
<dbReference type="RefSeq" id="WP_070981240.1">
    <property type="nucleotide sequence ID" value="NZ_CP043420.1"/>
</dbReference>
<dbReference type="GO" id="GO:0003700">
    <property type="term" value="F:DNA-binding transcription factor activity"/>
    <property type="evidence" value="ECO:0007669"/>
    <property type="project" value="InterPro"/>
</dbReference>
<dbReference type="PRINTS" id="PR00039">
    <property type="entry name" value="HTHLYSR"/>
</dbReference>
<reference evidence="5 6" key="1">
    <citation type="submission" date="2019-08" db="EMBL/GenBank/DDBJ databases">
        <title>Complete genome sequence of Kushneria sp. YCWA18, a halophilic phosphate-solubilizing bacterium isolated from Daqiao saltern in China.</title>
        <authorList>
            <person name="Du G.-X."/>
            <person name="Qu L.-Y."/>
        </authorList>
    </citation>
    <scope>NUCLEOTIDE SEQUENCE [LARGE SCALE GENOMIC DNA]</scope>
    <source>
        <strain evidence="5 6">YCWA18</strain>
    </source>
</reference>
<dbReference type="InterPro" id="IPR005119">
    <property type="entry name" value="LysR_subst-bd"/>
</dbReference>
<dbReference type="InterPro" id="IPR036390">
    <property type="entry name" value="WH_DNA-bd_sf"/>
</dbReference>
<name>A0A1S1NPY8_9GAMM</name>
<dbReference type="GO" id="GO:0003677">
    <property type="term" value="F:DNA binding"/>
    <property type="evidence" value="ECO:0007669"/>
    <property type="project" value="UniProtKB-KW"/>
</dbReference>
<dbReference type="PANTHER" id="PTHR30579">
    <property type="entry name" value="TRANSCRIPTIONAL REGULATOR"/>
    <property type="match status" value="1"/>
</dbReference>
<dbReference type="SUPFAM" id="SSF53850">
    <property type="entry name" value="Periplasmic binding protein-like II"/>
    <property type="match status" value="1"/>
</dbReference>
<dbReference type="InterPro" id="IPR050176">
    <property type="entry name" value="LTTR"/>
</dbReference>
<evidence type="ECO:0000256" key="4">
    <source>
        <dbReference type="ARBA" id="ARBA00023163"/>
    </source>
</evidence>
<dbReference type="InterPro" id="IPR036388">
    <property type="entry name" value="WH-like_DNA-bd_sf"/>
</dbReference>
<dbReference type="Gene3D" id="3.40.190.10">
    <property type="entry name" value="Periplasmic binding protein-like II"/>
    <property type="match status" value="2"/>
</dbReference>
<organism evidence="5 6">
    <name type="scientific">Kushneria phosphatilytica</name>
    <dbReference type="NCBI Taxonomy" id="657387"/>
    <lineage>
        <taxon>Bacteria</taxon>
        <taxon>Pseudomonadati</taxon>
        <taxon>Pseudomonadota</taxon>
        <taxon>Gammaproteobacteria</taxon>
        <taxon>Oceanospirillales</taxon>
        <taxon>Halomonadaceae</taxon>
        <taxon>Kushneria</taxon>
    </lineage>
</organism>
<sequence>MGARLEMGALQALCAIADHGGITRAAAHLALSQSAVSHKIRRLEESLACALLTRQVGGDRFTPEGERLLRYARRIVVLHDEAVTSLGRTSLSGRIRLGVTEDMTGSGLSRILGRFTRRHAEVSVHASVAQSLTLEEQIDRDELDLGVIQLFEHCQRTTDIVLSTEPLYWVKAPDLELDTTRPLPFVAFDDNCFYRRWAMSFGQSQLPGFTTVMTCASTAGVVSAVHAGLGVSLLNRCHLTPDMTIITDEFAPPPTIAYVIRQGRNGHAGVVRALVEEITEELGGRFQRAEMALS</sequence>
<evidence type="ECO:0000313" key="5">
    <source>
        <dbReference type="EMBL" id="QEL10029.1"/>
    </source>
</evidence>
<keyword evidence="6" id="KW-1185">Reference proteome</keyword>
<evidence type="ECO:0000256" key="1">
    <source>
        <dbReference type="ARBA" id="ARBA00009437"/>
    </source>
</evidence>
<keyword evidence="2" id="KW-0805">Transcription regulation</keyword>
<evidence type="ECO:0000256" key="3">
    <source>
        <dbReference type="ARBA" id="ARBA00023125"/>
    </source>
</evidence>
<protein>
    <submittedName>
        <fullName evidence="5">LysR family transcriptional regulator</fullName>
    </submittedName>
</protein>
<accession>A0A1S1NPY8</accession>
<evidence type="ECO:0000256" key="2">
    <source>
        <dbReference type="ARBA" id="ARBA00023015"/>
    </source>
</evidence>
<dbReference type="KEGG" id="kuy:FY550_02025"/>
<dbReference type="OrthoDB" id="5723059at2"/>
<dbReference type="EMBL" id="CP043420">
    <property type="protein sequence ID" value="QEL10029.1"/>
    <property type="molecule type" value="Genomic_DNA"/>
</dbReference>